<evidence type="ECO:0000313" key="2">
    <source>
        <dbReference type="Proteomes" id="UP000034508"/>
    </source>
</evidence>
<comment type="caution">
    <text evidence="1">The sequence shown here is derived from an EMBL/GenBank/DDBJ whole genome shotgun (WGS) entry which is preliminary data.</text>
</comment>
<reference evidence="1 2" key="1">
    <citation type="journal article" date="2015" name="Nature">
        <title>rRNA introns, odd ribosomes, and small enigmatic genomes across a large radiation of phyla.</title>
        <authorList>
            <person name="Brown C.T."/>
            <person name="Hug L.A."/>
            <person name="Thomas B.C."/>
            <person name="Sharon I."/>
            <person name="Castelle C.J."/>
            <person name="Singh A."/>
            <person name="Wilkins M.J."/>
            <person name="Williams K.H."/>
            <person name="Banfield J.F."/>
        </authorList>
    </citation>
    <scope>NUCLEOTIDE SEQUENCE [LARGE SCALE GENOMIC DNA]</scope>
</reference>
<proteinExistence type="predicted"/>
<dbReference type="EMBL" id="LBSM01000001">
    <property type="protein sequence ID" value="KKQ18835.1"/>
    <property type="molecule type" value="Genomic_DNA"/>
</dbReference>
<sequence>MNGTIRGLFAEGDMVELAVLKLVVDNGGHGTSRLKDSKREVRIIKGALDRWRSSGDADELWRSGPPLTLIEPVG</sequence>
<protein>
    <submittedName>
        <fullName evidence="1">Uncharacterized protein</fullName>
    </submittedName>
</protein>
<dbReference type="Proteomes" id="UP000034508">
    <property type="component" value="Unassembled WGS sequence"/>
</dbReference>
<accession>A0A0G0FYH3</accession>
<name>A0A0G0FYH3_9BACT</name>
<dbReference type="AlphaFoldDB" id="A0A0G0FYH3"/>
<evidence type="ECO:0000313" key="1">
    <source>
        <dbReference type="EMBL" id="KKQ18835.1"/>
    </source>
</evidence>
<organism evidence="1 2">
    <name type="scientific">Berkelbacteria bacterium GW2011_GWA1_36_9</name>
    <dbReference type="NCBI Taxonomy" id="1618331"/>
    <lineage>
        <taxon>Bacteria</taxon>
        <taxon>Candidatus Berkelbacteria</taxon>
    </lineage>
</organism>
<gene>
    <name evidence="1" type="ORF">US31_C0001G0022</name>
</gene>